<dbReference type="PANTHER" id="PTHR16058">
    <property type="entry name" value="DOUBLE ZINC RIBBON AND ANKYRIN REPEAT-CONTAINING PROTEIN 1"/>
    <property type="match status" value="1"/>
</dbReference>
<dbReference type="Pfam" id="PF13287">
    <property type="entry name" value="Fn3_assoc"/>
    <property type="match status" value="1"/>
</dbReference>
<dbReference type="EMBL" id="EU219736">
    <property type="protein sequence ID" value="ACN62928.1"/>
    <property type="molecule type" value="Genomic_DNA"/>
</dbReference>
<proteinExistence type="predicted"/>
<dbReference type="InterPro" id="IPR002110">
    <property type="entry name" value="Ankyrin_rpt"/>
</dbReference>
<dbReference type="InterPro" id="IPR052481">
    <property type="entry name" value="DZAN1"/>
</dbReference>
<feature type="compositionally biased region" description="Low complexity" evidence="2">
    <location>
        <begin position="537"/>
        <end position="554"/>
    </location>
</feature>
<dbReference type="AlphaFoldDB" id="C0ILU1"/>
<evidence type="ECO:0000256" key="2">
    <source>
        <dbReference type="SAM" id="MobiDB-lite"/>
    </source>
</evidence>
<dbReference type="OrthoDB" id="10033229at2759"/>
<reference evidence="3" key="1">
    <citation type="journal article" date="2009" name="Curr. Biol.">
        <title>A hypervariable invertebrate allodeterminant.</title>
        <authorList>
            <person name="Nicotra M.L."/>
            <person name="Powell A.E."/>
            <person name="Rosengarten R.D."/>
            <person name="Moreno M."/>
            <person name="Grimwood J."/>
            <person name="Lakkis F.G."/>
            <person name="Dellaporta S.L."/>
            <person name="Buss L.W."/>
        </authorList>
    </citation>
    <scope>NUCLEOTIDE SEQUENCE</scope>
</reference>
<keyword evidence="1" id="KW-0040">ANK repeat</keyword>
<dbReference type="SUPFAM" id="SSF48403">
    <property type="entry name" value="Ankyrin repeat"/>
    <property type="match status" value="1"/>
</dbReference>
<name>C0ILU1_HYDSY</name>
<feature type="region of interest" description="Disordered" evidence="2">
    <location>
        <begin position="400"/>
        <end position="425"/>
    </location>
</feature>
<dbReference type="PANTHER" id="PTHR16058:SF4">
    <property type="entry name" value="DOUBLE ZINC RIBBON AND ANKYRIN REPEAT-CONTAINING PROTEIN 1"/>
    <property type="match status" value="1"/>
</dbReference>
<dbReference type="InterPro" id="IPR026876">
    <property type="entry name" value="Fn3_assoc_repeat"/>
</dbReference>
<dbReference type="Pfam" id="PF12796">
    <property type="entry name" value="Ank_2"/>
    <property type="match status" value="1"/>
</dbReference>
<dbReference type="PROSITE" id="PS50088">
    <property type="entry name" value="ANK_REPEAT"/>
    <property type="match status" value="1"/>
</dbReference>
<protein>
    <submittedName>
        <fullName evidence="3">Uncharacterized protein</fullName>
    </submittedName>
</protein>
<feature type="region of interest" description="Disordered" evidence="2">
    <location>
        <begin position="530"/>
        <end position="568"/>
    </location>
</feature>
<organism evidence="3">
    <name type="scientific">Hydractinia symbiolongicarpus</name>
    <name type="common">Hermit crab hydroid</name>
    <dbReference type="NCBI Taxonomy" id="13093"/>
    <lineage>
        <taxon>Eukaryota</taxon>
        <taxon>Metazoa</taxon>
        <taxon>Cnidaria</taxon>
        <taxon>Hydrozoa</taxon>
        <taxon>Hydroidolina</taxon>
        <taxon>Anthoathecata</taxon>
        <taxon>Filifera</taxon>
        <taxon>Hydractiniidae</taxon>
        <taxon>Hydractinia</taxon>
    </lineage>
</organism>
<feature type="repeat" description="ANK" evidence="1">
    <location>
        <begin position="655"/>
        <end position="689"/>
    </location>
</feature>
<sequence length="725" mass="80212">MSAGMVSVPVIIPLKAPGSGTTGSRKWMIDASTLVEVHSNTKDCLLFYTLNGSKPDPFKKIGDRTTYQYSKPFTLNPGKRTVKAIAVLKDGTKESSINTKVFQVDPVEEKSDEETDQKLNTTWEEQALPRDLEDSNKIERNMFKKVIRKEHFRKTPPQVAGEVVKKVLTDSPSVREIEKSNDDYDNAMRCLRCNTLRPADPYARFCNGCGSNLPPAPGRIRSPPVPPSFETFPCANCGSIIPSELSFCTVCDIAIKTNSKTQCKNEHKCANCGTTNPPDAVECLVCDEKLKIKSSPRISKTPRPSSDYVVCPFCSRVNSADARFCDWCREKPQPPTATTACQLCFTENGLYSQYCCSCGKVLPAPVQKDFEEILQNGELSVKHQMGSASEMLHDLAKGESPNWRKVPFQPTSKKRSKNASTQAGDGVLSNVDKFSAINTKPSPGKGFWRQQVEHVNHHLKVYTQNNLEFRESFSKHIISRLITASVEESTEDSELVLTVRFGLRAEDVNKIAKKGLKNVQSGQTLINAMTTSSNAKSGASGSRPSSGRQRPGSANSRPNSARKKKTHKAIEKEKIAVKLSKLSEDNLKLLNMIKSTKTLDQDKVQELLDLEDVNPNTKDENNIPLLKLCILQKHFDIIQILIKAGAYINETSGMKETTALHEAVLLGITGKDAVAILLENDASPDVKDKKGRTPYELALDSGTEILIDKFTKHSSQDLLKDVMKI</sequence>
<dbReference type="InterPro" id="IPR036770">
    <property type="entry name" value="Ankyrin_rpt-contain_sf"/>
</dbReference>
<accession>C0ILU1</accession>
<evidence type="ECO:0000313" key="3">
    <source>
        <dbReference type="EMBL" id="ACN62928.1"/>
    </source>
</evidence>
<dbReference type="Gene3D" id="1.25.40.20">
    <property type="entry name" value="Ankyrin repeat-containing domain"/>
    <property type="match status" value="1"/>
</dbReference>
<evidence type="ECO:0000256" key="1">
    <source>
        <dbReference type="PROSITE-ProRule" id="PRU00023"/>
    </source>
</evidence>